<keyword evidence="2" id="KW-1185">Reference proteome</keyword>
<evidence type="ECO:0000313" key="2">
    <source>
        <dbReference type="Proteomes" id="UP000322876"/>
    </source>
</evidence>
<sequence>MTEAEIIEKIKNLLTKFPDGITLSPVEIVTLYLLHIHKEESDENDFIDKEIVNIAIQRSMGYLSQFNCNIPIKTDTVMENLLKKGFLLYSATEKNAYYLSEISSSILNGLFSKDLETISDVESNLNTIYIALKNLENASINEIYGFFKHTFFDLIFKIDKKIMQIKEEILDIKAEIKASIRSGNEESFTHFLEYLEKIRNLLKEIATSLSKYSAYNQILYFMNILEKKCQNDGDTIDSIHKAYRKLFSIKNELENTLTDVTEFINRHVSLITSQISISSLDNILQFQKKLLLFFTKKKVLLRKPSRLRVKDFKYKWKTRPRKPVYIYTENIITHEEIDTFEKKEIEKIIEHLLMKLEKEGEIDYISEIIKFPLVESNLPKYYNKILFEISEKVSVILDSTEFKYENCYLSNIILKQKKGINDREQFRETHQGK</sequence>
<dbReference type="RefSeq" id="WP_149267446.1">
    <property type="nucleotide sequence ID" value="NZ_VFJB01000010.1"/>
</dbReference>
<dbReference type="OrthoDB" id="9776234at2"/>
<name>A0A5A8F0M4_9BACT</name>
<dbReference type="AlphaFoldDB" id="A0A5A8F0M4"/>
<reference evidence="1 2" key="1">
    <citation type="submission" date="2019-06" db="EMBL/GenBank/DDBJ databases">
        <title>Genomic insights into carbon and energy metabolism of Deferribacter autotrophicus revealed new metabolic traits in the phylum Deferribacteres.</title>
        <authorList>
            <person name="Slobodkin A.I."/>
            <person name="Slobodkina G.B."/>
            <person name="Allioux M."/>
            <person name="Alain K."/>
            <person name="Jebbar M."/>
            <person name="Shadrin V."/>
            <person name="Kublanov I.V."/>
            <person name="Toshchakov S.V."/>
            <person name="Bonch-Osmolovskaya E.A."/>
        </authorList>
    </citation>
    <scope>NUCLEOTIDE SEQUENCE [LARGE SCALE GENOMIC DNA]</scope>
    <source>
        <strain evidence="1 2">SL50</strain>
    </source>
</reference>
<protein>
    <submittedName>
        <fullName evidence="1">Uncharacterized protein</fullName>
    </submittedName>
</protein>
<dbReference type="SUPFAM" id="SSF58100">
    <property type="entry name" value="Bacterial hemolysins"/>
    <property type="match status" value="1"/>
</dbReference>
<gene>
    <name evidence="1" type="ORF">FHQ18_12130</name>
</gene>
<organism evidence="1 2">
    <name type="scientific">Deferribacter autotrophicus</name>
    <dbReference type="NCBI Taxonomy" id="500465"/>
    <lineage>
        <taxon>Bacteria</taxon>
        <taxon>Pseudomonadati</taxon>
        <taxon>Deferribacterota</taxon>
        <taxon>Deferribacteres</taxon>
        <taxon>Deferribacterales</taxon>
        <taxon>Deferribacteraceae</taxon>
        <taxon>Deferribacter</taxon>
    </lineage>
</organism>
<dbReference type="Proteomes" id="UP000322876">
    <property type="component" value="Unassembled WGS sequence"/>
</dbReference>
<comment type="caution">
    <text evidence="1">The sequence shown here is derived from an EMBL/GenBank/DDBJ whole genome shotgun (WGS) entry which is preliminary data.</text>
</comment>
<dbReference type="EMBL" id="VFJB01000010">
    <property type="protein sequence ID" value="KAA0256867.1"/>
    <property type="molecule type" value="Genomic_DNA"/>
</dbReference>
<proteinExistence type="predicted"/>
<accession>A0A5A8F0M4</accession>
<evidence type="ECO:0000313" key="1">
    <source>
        <dbReference type="EMBL" id="KAA0256867.1"/>
    </source>
</evidence>